<dbReference type="Gene3D" id="3.40.190.100">
    <property type="entry name" value="Glycine betaine-binding periplasmic protein, domain 2"/>
    <property type="match status" value="1"/>
</dbReference>
<dbReference type="CDD" id="cd13640">
    <property type="entry name" value="PBP2_ChoX"/>
    <property type="match status" value="1"/>
</dbReference>
<evidence type="ECO:0000259" key="2">
    <source>
        <dbReference type="Pfam" id="PF04069"/>
    </source>
</evidence>
<evidence type="ECO:0000313" key="3">
    <source>
        <dbReference type="EMBL" id="GHB16307.1"/>
    </source>
</evidence>
<feature type="signal peptide" evidence="1">
    <location>
        <begin position="1"/>
        <end position="35"/>
    </location>
</feature>
<dbReference type="InterPro" id="IPR017783">
    <property type="entry name" value="ABC_choline_sub-bd"/>
</dbReference>
<reference evidence="4" key="1">
    <citation type="journal article" date="2019" name="Int. J. Syst. Evol. Microbiol.">
        <title>The Global Catalogue of Microorganisms (GCM) 10K type strain sequencing project: providing services to taxonomists for standard genome sequencing and annotation.</title>
        <authorList>
            <consortium name="The Broad Institute Genomics Platform"/>
            <consortium name="The Broad Institute Genome Sequencing Center for Infectious Disease"/>
            <person name="Wu L."/>
            <person name="Ma J."/>
        </authorList>
    </citation>
    <scope>NUCLEOTIDE SEQUENCE [LARGE SCALE GENOMIC DNA]</scope>
    <source>
        <strain evidence="4">KCTC 32998</strain>
    </source>
</reference>
<feature type="domain" description="ABC-type glycine betaine transport system substrate-binding" evidence="2">
    <location>
        <begin position="41"/>
        <end position="294"/>
    </location>
</feature>
<keyword evidence="1" id="KW-0732">Signal</keyword>
<keyword evidence="4" id="KW-1185">Reference proteome</keyword>
<dbReference type="EMBL" id="BMZI01000003">
    <property type="protein sequence ID" value="GHB16307.1"/>
    <property type="molecule type" value="Genomic_DNA"/>
</dbReference>
<dbReference type="RefSeq" id="WP_308430122.1">
    <property type="nucleotide sequence ID" value="NZ_BMZI01000003.1"/>
</dbReference>
<organism evidence="3 4">
    <name type="scientific">Salinicola rhizosphaerae</name>
    <dbReference type="NCBI Taxonomy" id="1443141"/>
    <lineage>
        <taxon>Bacteria</taxon>
        <taxon>Pseudomonadati</taxon>
        <taxon>Pseudomonadota</taxon>
        <taxon>Gammaproteobacteria</taxon>
        <taxon>Oceanospirillales</taxon>
        <taxon>Halomonadaceae</taxon>
        <taxon>Salinicola</taxon>
    </lineage>
</organism>
<comment type="caution">
    <text evidence="3">The sequence shown here is derived from an EMBL/GenBank/DDBJ whole genome shotgun (WGS) entry which is preliminary data.</text>
</comment>
<accession>A0ABQ3DZF4</accession>
<dbReference type="Gene3D" id="3.40.190.10">
    <property type="entry name" value="Periplasmic binding protein-like II"/>
    <property type="match status" value="1"/>
</dbReference>
<protein>
    <recommendedName>
        <fullName evidence="2">ABC-type glycine betaine transport system substrate-binding domain-containing protein</fullName>
    </recommendedName>
</protein>
<gene>
    <name evidence="3" type="ORF">GCM10009038_13470</name>
</gene>
<dbReference type="Pfam" id="PF04069">
    <property type="entry name" value="OpuAC"/>
    <property type="match status" value="1"/>
</dbReference>
<name>A0ABQ3DZF4_9GAMM</name>
<feature type="chain" id="PRO_5045826797" description="ABC-type glycine betaine transport system substrate-binding domain-containing protein" evidence="1">
    <location>
        <begin position="36"/>
        <end position="323"/>
    </location>
</feature>
<evidence type="ECO:0000256" key="1">
    <source>
        <dbReference type="SAM" id="SignalP"/>
    </source>
</evidence>
<dbReference type="Proteomes" id="UP000646745">
    <property type="component" value="Unassembled WGS sequence"/>
</dbReference>
<proteinExistence type="predicted"/>
<dbReference type="SUPFAM" id="SSF53850">
    <property type="entry name" value="Periplasmic binding protein-like II"/>
    <property type="match status" value="1"/>
</dbReference>
<sequence>MTRRNTTPGFEMPGAKALLGAALLSTALTAPLAMAQDKADSVSFVVPPWPGVTVKTEIFSQLIAPLGYDSETQELSSTVGYQTLQTGDSDVFLAAWMPAQQESHDSAMASGKVEDLGNNVTGAQMGFAVPGYVYDAGVHSAADLDQYRDKFGGRFYSIESGSTVSEFINQAHDDDTYGLGDWQILESSTPGMLSEVASAFKDKRWVVWYGWTPHWMAPAYDMHILDDPKSVYGPDNGASDVRTIVNKAFAEANPNLLTLLKQFTLTADEQSEFIDGYSRQERDAEDVAREWLQNHPDRVKTFLDGVTTRDGKPAFEVVEASLE</sequence>
<dbReference type="InterPro" id="IPR007210">
    <property type="entry name" value="ABC_Gly_betaine_transp_sub-bd"/>
</dbReference>
<evidence type="ECO:0000313" key="4">
    <source>
        <dbReference type="Proteomes" id="UP000646745"/>
    </source>
</evidence>